<reference evidence="8" key="1">
    <citation type="submission" date="2020-05" db="EMBL/GenBank/DDBJ databases">
        <authorList>
            <person name="Chiriac C."/>
            <person name="Salcher M."/>
            <person name="Ghai R."/>
            <person name="Kavagutti S V."/>
        </authorList>
    </citation>
    <scope>NUCLEOTIDE SEQUENCE</scope>
</reference>
<feature type="domain" description="Methyltransferase small" evidence="6">
    <location>
        <begin position="121"/>
        <end position="215"/>
    </location>
</feature>
<dbReference type="AlphaFoldDB" id="A0A6J7A6J7"/>
<keyword evidence="2" id="KW-0489">Methyltransferase</keyword>
<gene>
    <name evidence="8" type="ORF">UFOPK3204_00680</name>
</gene>
<dbReference type="InterPro" id="IPR050320">
    <property type="entry name" value="N5-glutamine_MTase"/>
</dbReference>
<comment type="catalytic activity">
    <reaction evidence="5">
        <text>L-glutaminyl-[peptide chain release factor] + S-adenosyl-L-methionine = N(5)-methyl-L-glutaminyl-[peptide chain release factor] + S-adenosyl-L-homocysteine + H(+)</text>
        <dbReference type="Rhea" id="RHEA:42896"/>
        <dbReference type="Rhea" id="RHEA-COMP:10271"/>
        <dbReference type="Rhea" id="RHEA-COMP:10272"/>
        <dbReference type="ChEBI" id="CHEBI:15378"/>
        <dbReference type="ChEBI" id="CHEBI:30011"/>
        <dbReference type="ChEBI" id="CHEBI:57856"/>
        <dbReference type="ChEBI" id="CHEBI:59789"/>
        <dbReference type="ChEBI" id="CHEBI:61891"/>
        <dbReference type="EC" id="2.1.1.297"/>
    </reaction>
</comment>
<dbReference type="CDD" id="cd02440">
    <property type="entry name" value="AdoMet_MTases"/>
    <property type="match status" value="1"/>
</dbReference>
<dbReference type="PANTHER" id="PTHR18895">
    <property type="entry name" value="HEMK METHYLTRANSFERASE"/>
    <property type="match status" value="1"/>
</dbReference>
<protein>
    <recommendedName>
        <fullName evidence="1">peptide chain release factor N(5)-glutamine methyltransferase</fullName>
        <ecNumber evidence="1">2.1.1.297</ecNumber>
    </recommendedName>
</protein>
<dbReference type="EC" id="2.1.1.297" evidence="1"/>
<evidence type="ECO:0000256" key="5">
    <source>
        <dbReference type="ARBA" id="ARBA00048391"/>
    </source>
</evidence>
<proteinExistence type="predicted"/>
<dbReference type="InterPro" id="IPR004556">
    <property type="entry name" value="HemK-like"/>
</dbReference>
<evidence type="ECO:0000256" key="3">
    <source>
        <dbReference type="ARBA" id="ARBA00022679"/>
    </source>
</evidence>
<evidence type="ECO:0000256" key="4">
    <source>
        <dbReference type="ARBA" id="ARBA00022691"/>
    </source>
</evidence>
<dbReference type="Gene3D" id="3.40.50.150">
    <property type="entry name" value="Vaccinia Virus protein VP39"/>
    <property type="match status" value="1"/>
</dbReference>
<dbReference type="Pfam" id="PF17827">
    <property type="entry name" value="PrmC_N"/>
    <property type="match status" value="1"/>
</dbReference>
<dbReference type="PROSITE" id="PS00092">
    <property type="entry name" value="N6_MTASE"/>
    <property type="match status" value="1"/>
</dbReference>
<dbReference type="InterPro" id="IPR040758">
    <property type="entry name" value="PrmC_N"/>
</dbReference>
<evidence type="ECO:0000259" key="7">
    <source>
        <dbReference type="Pfam" id="PF17827"/>
    </source>
</evidence>
<keyword evidence="3" id="KW-0808">Transferase</keyword>
<dbReference type="Pfam" id="PF05175">
    <property type="entry name" value="MTS"/>
    <property type="match status" value="1"/>
</dbReference>
<name>A0A6J7A6J7_9ZZZZ</name>
<dbReference type="InterPro" id="IPR002052">
    <property type="entry name" value="DNA_methylase_N6_adenine_CS"/>
</dbReference>
<dbReference type="GO" id="GO:0003676">
    <property type="term" value="F:nucleic acid binding"/>
    <property type="evidence" value="ECO:0007669"/>
    <property type="project" value="InterPro"/>
</dbReference>
<evidence type="ECO:0000259" key="6">
    <source>
        <dbReference type="Pfam" id="PF05175"/>
    </source>
</evidence>
<evidence type="ECO:0000313" key="8">
    <source>
        <dbReference type="EMBL" id="CAB4828401.1"/>
    </source>
</evidence>
<feature type="domain" description="Release factor glutamine methyltransferase N-terminal" evidence="7">
    <location>
        <begin position="18"/>
        <end position="85"/>
    </location>
</feature>
<dbReference type="Gene3D" id="1.10.8.10">
    <property type="entry name" value="DNA helicase RuvA subunit, C-terminal domain"/>
    <property type="match status" value="1"/>
</dbReference>
<keyword evidence="4" id="KW-0949">S-adenosyl-L-methionine</keyword>
<dbReference type="EMBL" id="CAFABK010000022">
    <property type="protein sequence ID" value="CAB4828401.1"/>
    <property type="molecule type" value="Genomic_DNA"/>
</dbReference>
<dbReference type="SUPFAM" id="SSF53335">
    <property type="entry name" value="S-adenosyl-L-methionine-dependent methyltransferases"/>
    <property type="match status" value="1"/>
</dbReference>
<dbReference type="InterPro" id="IPR007848">
    <property type="entry name" value="Small_mtfrase_dom"/>
</dbReference>
<sequence length="328" mass="35369">MNWDVDHTTGGRTTVRDVLIDAERRLVAAGVPSPNVDAAEIIAFVLGVRRNRLILQDLVTPAQRVQVEQLMTKRLSRVPLQHLLGTAAFRHIELQVGPGVFIPRPETELVVEAGIRELRELPVSERIAVDLCSGSGAIALSIGIEVENSRVYAVELDDEAVRWTRRNLAAQEVALAEAFSRVDVVHDDAALVADPGHGLARLAGQVSVIVANPPYIPARMVPREPEVRDHEPKVALFAGEDGLDVVRGVLRTAAILLKPGGLLVIEHADVQGADAGLLGVAGLAQSLVAGEELALLAKMPTGTRVWPEVIDRKDLNGLPRFTIARRSS</sequence>
<dbReference type="InterPro" id="IPR029063">
    <property type="entry name" value="SAM-dependent_MTases_sf"/>
</dbReference>
<organism evidence="8">
    <name type="scientific">freshwater metagenome</name>
    <dbReference type="NCBI Taxonomy" id="449393"/>
    <lineage>
        <taxon>unclassified sequences</taxon>
        <taxon>metagenomes</taxon>
        <taxon>ecological metagenomes</taxon>
    </lineage>
</organism>
<accession>A0A6J7A6J7</accession>
<dbReference type="GO" id="GO:0102559">
    <property type="term" value="F:peptide chain release factor N(5)-glutamine methyltransferase activity"/>
    <property type="evidence" value="ECO:0007669"/>
    <property type="project" value="UniProtKB-EC"/>
</dbReference>
<dbReference type="GO" id="GO:0032259">
    <property type="term" value="P:methylation"/>
    <property type="evidence" value="ECO:0007669"/>
    <property type="project" value="UniProtKB-KW"/>
</dbReference>
<dbReference type="NCBIfam" id="TIGR00536">
    <property type="entry name" value="hemK_fam"/>
    <property type="match status" value="1"/>
</dbReference>
<evidence type="ECO:0000256" key="1">
    <source>
        <dbReference type="ARBA" id="ARBA00012771"/>
    </source>
</evidence>
<evidence type="ECO:0000256" key="2">
    <source>
        <dbReference type="ARBA" id="ARBA00022603"/>
    </source>
</evidence>
<dbReference type="PANTHER" id="PTHR18895:SF74">
    <property type="entry name" value="MTRF1L RELEASE FACTOR GLUTAMINE METHYLTRANSFERASE"/>
    <property type="match status" value="1"/>
</dbReference>